<evidence type="ECO:0000256" key="1">
    <source>
        <dbReference type="ARBA" id="ARBA00022737"/>
    </source>
</evidence>
<dbReference type="EMBL" id="JAACJJ010000030">
    <property type="protein sequence ID" value="KAF5318574.1"/>
    <property type="molecule type" value="Genomic_DNA"/>
</dbReference>
<dbReference type="InterPro" id="IPR027417">
    <property type="entry name" value="P-loop_NTPase"/>
</dbReference>
<evidence type="ECO:0000313" key="5">
    <source>
        <dbReference type="Proteomes" id="UP000567179"/>
    </source>
</evidence>
<feature type="compositionally biased region" description="Polar residues" evidence="2">
    <location>
        <begin position="118"/>
        <end position="131"/>
    </location>
</feature>
<dbReference type="CDD" id="cd21037">
    <property type="entry name" value="MLKL_NTD"/>
    <property type="match status" value="1"/>
</dbReference>
<keyword evidence="1" id="KW-0677">Repeat</keyword>
<evidence type="ECO:0000256" key="2">
    <source>
        <dbReference type="SAM" id="MobiDB-lite"/>
    </source>
</evidence>
<gene>
    <name evidence="4" type="ORF">D9619_010743</name>
</gene>
<protein>
    <recommendedName>
        <fullName evidence="3">Nephrocystin 3-like N-terminal domain-containing protein</fullName>
    </recommendedName>
</protein>
<reference evidence="4 5" key="1">
    <citation type="journal article" date="2020" name="ISME J.">
        <title>Uncovering the hidden diversity of litter-decomposition mechanisms in mushroom-forming fungi.</title>
        <authorList>
            <person name="Floudas D."/>
            <person name="Bentzer J."/>
            <person name="Ahren D."/>
            <person name="Johansson T."/>
            <person name="Persson P."/>
            <person name="Tunlid A."/>
        </authorList>
    </citation>
    <scope>NUCLEOTIDE SEQUENCE [LARGE SCALE GENOMIC DNA]</scope>
    <source>
        <strain evidence="4 5">CBS 101986</strain>
    </source>
</reference>
<keyword evidence="5" id="KW-1185">Reference proteome</keyword>
<dbReference type="Proteomes" id="UP000567179">
    <property type="component" value="Unassembled WGS sequence"/>
</dbReference>
<dbReference type="Gene3D" id="3.40.50.300">
    <property type="entry name" value="P-loop containing nucleotide triphosphate hydrolases"/>
    <property type="match status" value="1"/>
</dbReference>
<feature type="compositionally biased region" description="Basic and acidic residues" evidence="2">
    <location>
        <begin position="1"/>
        <end position="10"/>
    </location>
</feature>
<dbReference type="PANTHER" id="PTHR10039">
    <property type="entry name" value="AMELOGENIN"/>
    <property type="match status" value="1"/>
</dbReference>
<evidence type="ECO:0000259" key="3">
    <source>
        <dbReference type="Pfam" id="PF24883"/>
    </source>
</evidence>
<organism evidence="4 5">
    <name type="scientific">Psilocybe cf. subviscida</name>
    <dbReference type="NCBI Taxonomy" id="2480587"/>
    <lineage>
        <taxon>Eukaryota</taxon>
        <taxon>Fungi</taxon>
        <taxon>Dikarya</taxon>
        <taxon>Basidiomycota</taxon>
        <taxon>Agaricomycotina</taxon>
        <taxon>Agaricomycetes</taxon>
        <taxon>Agaricomycetidae</taxon>
        <taxon>Agaricales</taxon>
        <taxon>Agaricineae</taxon>
        <taxon>Strophariaceae</taxon>
        <taxon>Psilocybe</taxon>
    </lineage>
</organism>
<evidence type="ECO:0000313" key="4">
    <source>
        <dbReference type="EMBL" id="KAF5318574.1"/>
    </source>
</evidence>
<name>A0A8H5B873_9AGAR</name>
<accession>A0A8H5B873</accession>
<dbReference type="OrthoDB" id="3269932at2759"/>
<dbReference type="InterPro" id="IPR056884">
    <property type="entry name" value="NPHP3-like_N"/>
</dbReference>
<proteinExistence type="predicted"/>
<feature type="compositionally biased region" description="Polar residues" evidence="2">
    <location>
        <begin position="26"/>
        <end position="40"/>
    </location>
</feature>
<comment type="caution">
    <text evidence="4">The sequence shown here is derived from an EMBL/GenBank/DDBJ whole genome shotgun (WGS) entry which is preliminary data.</text>
</comment>
<dbReference type="Pfam" id="PF24883">
    <property type="entry name" value="NPHP3_N"/>
    <property type="match status" value="1"/>
</dbReference>
<feature type="region of interest" description="Disordered" evidence="2">
    <location>
        <begin position="99"/>
        <end position="144"/>
    </location>
</feature>
<sequence length="561" mass="61980">MAEDNPQNHKDSKKKSFFKPIGNVFKGSTSHAPAETSQGQSSKSRMRKFFSKSTTSRSQSTVSLPLASSTENPGEGTLGKYRISSMYILHCNPVPDPPTVIAPDDHDTTPASVVSDPSALSSAAPNLQDLSPPQVPTEASLASQVPGTSNSAVVEADSQSANVQSGSSLKENLKLTGRALQTLLPKAANIVDTNPAKIALGLVKTIIEIKNAVKDNKDAVARQIASTGGQLEEISKALDGWNPVDQEEILWMNHFNVTLSEGLQELKGLSNESNFRKFLDHEDEQTRIKDNFVRINEARVQFELALGLRVFKAVYEVDKAVKLLLLDRLEPSHIAHHDYILDGEEGRMLRRQVCTPGTRVRILDDIATWAKNAASESPNVYWLFGHAGSGKSTIAYTIARRFEFSGNSDDTIILGGNFFCSRQFPETRHSKYIIRTIVYHLALKCKPFSDALLRSWRPDIINQNHRSQLDNLLFGPWQDSEAARRTDTLSPLHYLIVIDALDEIDGTGGSDFLRALVATINKTDKKCLDGLKIFVTSRSDESLVKYVESLKQKELYCLQDG</sequence>
<feature type="compositionally biased region" description="Polar residues" evidence="2">
    <location>
        <begin position="54"/>
        <end position="72"/>
    </location>
</feature>
<feature type="region of interest" description="Disordered" evidence="2">
    <location>
        <begin position="1"/>
        <end position="77"/>
    </location>
</feature>
<dbReference type="AlphaFoldDB" id="A0A8H5B873"/>
<dbReference type="InterPro" id="IPR059179">
    <property type="entry name" value="MLKL-like_MCAfunc"/>
</dbReference>
<dbReference type="PANTHER" id="PTHR10039:SF16">
    <property type="entry name" value="GPI INOSITOL-DEACYLASE"/>
    <property type="match status" value="1"/>
</dbReference>
<dbReference type="SUPFAM" id="SSF52540">
    <property type="entry name" value="P-loop containing nucleoside triphosphate hydrolases"/>
    <property type="match status" value="1"/>
</dbReference>
<feature type="domain" description="Nephrocystin 3-like N-terminal" evidence="3">
    <location>
        <begin position="364"/>
        <end position="538"/>
    </location>
</feature>